<evidence type="ECO:0000313" key="2">
    <source>
        <dbReference type="Proteomes" id="UP000019335"/>
    </source>
</evidence>
<comment type="caution">
    <text evidence="1">The sequence shown here is derived from an EMBL/GenBank/DDBJ whole genome shotgun (WGS) entry which is preliminary data.</text>
</comment>
<gene>
    <name evidence="1" type="ORF">Naga_100584g3</name>
</gene>
<accession>W7TUZ7</accession>
<dbReference type="EMBL" id="AZIL01000480">
    <property type="protein sequence ID" value="EWM27363.1"/>
    <property type="molecule type" value="Genomic_DNA"/>
</dbReference>
<proteinExistence type="predicted"/>
<evidence type="ECO:0000313" key="1">
    <source>
        <dbReference type="EMBL" id="EWM27363.1"/>
    </source>
</evidence>
<organism evidence="1 2">
    <name type="scientific">Nannochloropsis gaditana</name>
    <dbReference type="NCBI Taxonomy" id="72520"/>
    <lineage>
        <taxon>Eukaryota</taxon>
        <taxon>Sar</taxon>
        <taxon>Stramenopiles</taxon>
        <taxon>Ochrophyta</taxon>
        <taxon>Eustigmatophyceae</taxon>
        <taxon>Eustigmatales</taxon>
        <taxon>Monodopsidaceae</taxon>
        <taxon>Nannochloropsis</taxon>
    </lineage>
</organism>
<sequence length="67" mass="7560">MEEDGGQFTGSNIRGDSGRTCGCVIYRRMEPPRVQRDEGRQHQRQLRKGGGVIQVHGLEVIHVCRVI</sequence>
<dbReference type="Proteomes" id="UP000019335">
    <property type="component" value="Chromosome 7"/>
</dbReference>
<reference evidence="1 2" key="1">
    <citation type="journal article" date="2014" name="Mol. Plant">
        <title>Chromosome Scale Genome Assembly and Transcriptome Profiling of Nannochloropsis gaditana in Nitrogen Depletion.</title>
        <authorList>
            <person name="Corteggiani Carpinelli E."/>
            <person name="Telatin A."/>
            <person name="Vitulo N."/>
            <person name="Forcato C."/>
            <person name="D'Angelo M."/>
            <person name="Schiavon R."/>
            <person name="Vezzi A."/>
            <person name="Giacometti G.M."/>
            <person name="Morosinotto T."/>
            <person name="Valle G."/>
        </authorList>
    </citation>
    <scope>NUCLEOTIDE SEQUENCE [LARGE SCALE GENOMIC DNA]</scope>
    <source>
        <strain evidence="1 2">B-31</strain>
    </source>
</reference>
<protein>
    <submittedName>
        <fullName evidence="1">Uncharacterized protein</fullName>
    </submittedName>
</protein>
<dbReference type="AlphaFoldDB" id="W7TUZ7"/>
<name>W7TUZ7_9STRA</name>
<keyword evidence="2" id="KW-1185">Reference proteome</keyword>